<evidence type="ECO:0000256" key="3">
    <source>
        <dbReference type="ARBA" id="ARBA00023315"/>
    </source>
</evidence>
<feature type="domain" description="Phospholipid/glycerol acyltransferase" evidence="4">
    <location>
        <begin position="26"/>
        <end position="138"/>
    </location>
</feature>
<comment type="pathway">
    <text evidence="1">Lipid metabolism.</text>
</comment>
<organism evidence="5 6">
    <name type="scientific">Psychroflexus halocasei</name>
    <dbReference type="NCBI Taxonomy" id="908615"/>
    <lineage>
        <taxon>Bacteria</taxon>
        <taxon>Pseudomonadati</taxon>
        <taxon>Bacteroidota</taxon>
        <taxon>Flavobacteriia</taxon>
        <taxon>Flavobacteriales</taxon>
        <taxon>Flavobacteriaceae</taxon>
        <taxon>Psychroflexus</taxon>
    </lineage>
</organism>
<evidence type="ECO:0000259" key="4">
    <source>
        <dbReference type="SMART" id="SM00563"/>
    </source>
</evidence>
<dbReference type="PANTHER" id="PTHR10434">
    <property type="entry name" value="1-ACYL-SN-GLYCEROL-3-PHOSPHATE ACYLTRANSFERASE"/>
    <property type="match status" value="1"/>
</dbReference>
<dbReference type="EMBL" id="FNQF01000008">
    <property type="protein sequence ID" value="SEA61284.1"/>
    <property type="molecule type" value="Genomic_DNA"/>
</dbReference>
<protein>
    <submittedName>
        <fullName evidence="5">1-acyl-sn-glycerol-3-phosphate acyltransferases</fullName>
    </submittedName>
</protein>
<accession>A0A1H4CLR5</accession>
<keyword evidence="2 5" id="KW-0808">Transferase</keyword>
<evidence type="ECO:0000313" key="6">
    <source>
        <dbReference type="Proteomes" id="UP000198820"/>
    </source>
</evidence>
<evidence type="ECO:0000256" key="2">
    <source>
        <dbReference type="ARBA" id="ARBA00022679"/>
    </source>
</evidence>
<dbReference type="InterPro" id="IPR002123">
    <property type="entry name" value="Plipid/glycerol_acylTrfase"/>
</dbReference>
<dbReference type="GO" id="GO:0006654">
    <property type="term" value="P:phosphatidic acid biosynthetic process"/>
    <property type="evidence" value="ECO:0007669"/>
    <property type="project" value="TreeGrafter"/>
</dbReference>
<dbReference type="RefSeq" id="WP_234953133.1">
    <property type="nucleotide sequence ID" value="NZ_FNQF01000008.1"/>
</dbReference>
<keyword evidence="6" id="KW-1185">Reference proteome</keyword>
<dbReference type="Pfam" id="PF01553">
    <property type="entry name" value="Acyltransferase"/>
    <property type="match status" value="1"/>
</dbReference>
<reference evidence="5 6" key="1">
    <citation type="submission" date="2016-10" db="EMBL/GenBank/DDBJ databases">
        <authorList>
            <person name="de Groot N.N."/>
        </authorList>
    </citation>
    <scope>NUCLEOTIDE SEQUENCE [LARGE SCALE GENOMIC DNA]</scope>
    <source>
        <strain evidence="5 6">DSM 23581</strain>
    </source>
</reference>
<name>A0A1H4CLR5_9FLAO</name>
<dbReference type="SUPFAM" id="SSF69593">
    <property type="entry name" value="Glycerol-3-phosphate (1)-acyltransferase"/>
    <property type="match status" value="1"/>
</dbReference>
<dbReference type="PANTHER" id="PTHR10434:SF9">
    <property type="entry name" value="PHOSPHOLIPID_GLYCEROL ACYLTRANSFERASE DOMAIN-CONTAINING PROTEIN"/>
    <property type="match status" value="1"/>
</dbReference>
<dbReference type="Proteomes" id="UP000198820">
    <property type="component" value="Unassembled WGS sequence"/>
</dbReference>
<proteinExistence type="predicted"/>
<dbReference type="AlphaFoldDB" id="A0A1H4CLR5"/>
<sequence>MYKFIFQSILGWKIEGNIPPEIKKCIITAAPHTSWHDFFLGAYIRSATGVEINYVAKKELFKWPFGAYFRWMGGAPIDRSKKGKTVEQTVRLFEEKKIFRLAIAPEGTRQKVDTWKTGFYHIAHQAKVPIVRMALDYKNRIVKIAPPFYTTGDIEKDMLEIRSFYNGIKGKKD</sequence>
<evidence type="ECO:0000313" key="5">
    <source>
        <dbReference type="EMBL" id="SEA61284.1"/>
    </source>
</evidence>
<dbReference type="SMART" id="SM00563">
    <property type="entry name" value="PlsC"/>
    <property type="match status" value="1"/>
</dbReference>
<dbReference type="GO" id="GO:0003841">
    <property type="term" value="F:1-acylglycerol-3-phosphate O-acyltransferase activity"/>
    <property type="evidence" value="ECO:0007669"/>
    <property type="project" value="TreeGrafter"/>
</dbReference>
<keyword evidence="3 5" id="KW-0012">Acyltransferase</keyword>
<evidence type="ECO:0000256" key="1">
    <source>
        <dbReference type="ARBA" id="ARBA00005189"/>
    </source>
</evidence>
<dbReference type="STRING" id="908615.SAMN05421540_10866"/>
<gene>
    <name evidence="5" type="ORF">SAMN05421540_10866</name>
</gene>